<keyword evidence="4 5" id="KW-0472">Membrane</keyword>
<protein>
    <submittedName>
        <fullName evidence="7">MFS transporter</fullName>
    </submittedName>
</protein>
<dbReference type="SUPFAM" id="SSF103473">
    <property type="entry name" value="MFS general substrate transporter"/>
    <property type="match status" value="1"/>
</dbReference>
<evidence type="ECO:0000256" key="4">
    <source>
        <dbReference type="ARBA" id="ARBA00023136"/>
    </source>
</evidence>
<name>A0ABW4R115_9BACT</name>
<feature type="transmembrane region" description="Helical" evidence="5">
    <location>
        <begin position="302"/>
        <end position="321"/>
    </location>
</feature>
<reference evidence="8" key="1">
    <citation type="journal article" date="2019" name="Int. J. Syst. Evol. Microbiol.">
        <title>The Global Catalogue of Microorganisms (GCM) 10K type strain sequencing project: providing services to taxonomists for standard genome sequencing and annotation.</title>
        <authorList>
            <consortium name="The Broad Institute Genomics Platform"/>
            <consortium name="The Broad Institute Genome Sequencing Center for Infectious Disease"/>
            <person name="Wu L."/>
            <person name="Ma J."/>
        </authorList>
    </citation>
    <scope>NUCLEOTIDE SEQUENCE [LARGE SCALE GENOMIC DNA]</scope>
    <source>
        <strain evidence="8">CGMCC 1.15795</strain>
    </source>
</reference>
<feature type="transmembrane region" description="Helical" evidence="5">
    <location>
        <begin position="82"/>
        <end position="104"/>
    </location>
</feature>
<feature type="transmembrane region" description="Helical" evidence="5">
    <location>
        <begin position="110"/>
        <end position="131"/>
    </location>
</feature>
<proteinExistence type="predicted"/>
<dbReference type="InterPro" id="IPR011701">
    <property type="entry name" value="MFS"/>
</dbReference>
<sequence>MPTTLLPTPAPPGKAEQGATRLVFFVIGLSGAAWAPLVPFAKIRNQLNEGQLGLLLLCLGIGSILAMPVAGALAARYGCRRVILAAMGLVCLALPLLSLAAPLALLAPALFVFGVGLGSVDCVINMQAVLVERASGRTLMSGFHGFFSVGGMVGAGSLSALLSAGVSPVAATGILTVVSAGVLLYAAPHLLAYGSSSTGPAFALPRGVVLFIGLLCFILFLTEGSILDWSAVFLSTERAVKPAWAGLGYTVFSLAMLLGRFTGDVLVRRLGGRVMLSFGGLLAALGLTLTVLVPSWQVGLGGYALVGAGCANMVPVLFSAVGRQQVMPAHLAIPAISTIGYAGILAGPALIGFVAQATNFTTAFLCLAALLVGVAASSRKLAV</sequence>
<dbReference type="PANTHER" id="PTHR23514:SF13">
    <property type="entry name" value="INNER MEMBRANE PROTEIN YBJJ"/>
    <property type="match status" value="1"/>
</dbReference>
<feature type="domain" description="Major facilitator superfamily (MFS) profile" evidence="6">
    <location>
        <begin position="208"/>
        <end position="383"/>
    </location>
</feature>
<evidence type="ECO:0000256" key="5">
    <source>
        <dbReference type="SAM" id="Phobius"/>
    </source>
</evidence>
<comment type="caution">
    <text evidence="7">The sequence shown here is derived from an EMBL/GenBank/DDBJ whole genome shotgun (WGS) entry which is preliminary data.</text>
</comment>
<feature type="transmembrane region" description="Helical" evidence="5">
    <location>
        <begin position="169"/>
        <end position="191"/>
    </location>
</feature>
<evidence type="ECO:0000313" key="8">
    <source>
        <dbReference type="Proteomes" id="UP001597197"/>
    </source>
</evidence>
<evidence type="ECO:0000313" key="7">
    <source>
        <dbReference type="EMBL" id="MFD1875583.1"/>
    </source>
</evidence>
<dbReference type="RefSeq" id="WP_382318435.1">
    <property type="nucleotide sequence ID" value="NZ_JBHUFD010000019.1"/>
</dbReference>
<feature type="transmembrane region" description="Helical" evidence="5">
    <location>
        <begin position="143"/>
        <end position="163"/>
    </location>
</feature>
<dbReference type="InterPro" id="IPR020846">
    <property type="entry name" value="MFS_dom"/>
</dbReference>
<feature type="transmembrane region" description="Helical" evidence="5">
    <location>
        <begin position="203"/>
        <end position="222"/>
    </location>
</feature>
<organism evidence="7 8">
    <name type="scientific">Hymenobacter bucti</name>
    <dbReference type="NCBI Taxonomy" id="1844114"/>
    <lineage>
        <taxon>Bacteria</taxon>
        <taxon>Pseudomonadati</taxon>
        <taxon>Bacteroidota</taxon>
        <taxon>Cytophagia</taxon>
        <taxon>Cytophagales</taxon>
        <taxon>Hymenobacteraceae</taxon>
        <taxon>Hymenobacter</taxon>
    </lineage>
</organism>
<feature type="transmembrane region" description="Helical" evidence="5">
    <location>
        <begin position="333"/>
        <end position="354"/>
    </location>
</feature>
<dbReference type="EMBL" id="JBHUFD010000019">
    <property type="protein sequence ID" value="MFD1875583.1"/>
    <property type="molecule type" value="Genomic_DNA"/>
</dbReference>
<feature type="transmembrane region" description="Helical" evidence="5">
    <location>
        <begin position="360"/>
        <end position="378"/>
    </location>
</feature>
<keyword evidence="8" id="KW-1185">Reference proteome</keyword>
<dbReference type="InterPro" id="IPR051788">
    <property type="entry name" value="MFS_Transporter"/>
</dbReference>
<dbReference type="Proteomes" id="UP001597197">
    <property type="component" value="Unassembled WGS sequence"/>
</dbReference>
<feature type="transmembrane region" description="Helical" evidence="5">
    <location>
        <begin position="274"/>
        <end position="296"/>
    </location>
</feature>
<dbReference type="PANTHER" id="PTHR23514">
    <property type="entry name" value="BYPASS OF STOP CODON PROTEIN 6"/>
    <property type="match status" value="1"/>
</dbReference>
<comment type="subcellular location">
    <subcellularLocation>
        <location evidence="1">Membrane</location>
        <topology evidence="1">Multi-pass membrane protein</topology>
    </subcellularLocation>
</comment>
<feature type="transmembrane region" description="Helical" evidence="5">
    <location>
        <begin position="22"/>
        <end position="41"/>
    </location>
</feature>
<evidence type="ECO:0000256" key="1">
    <source>
        <dbReference type="ARBA" id="ARBA00004141"/>
    </source>
</evidence>
<evidence type="ECO:0000259" key="6">
    <source>
        <dbReference type="PROSITE" id="PS50850"/>
    </source>
</evidence>
<dbReference type="CDD" id="cd17393">
    <property type="entry name" value="MFS_MosC_like"/>
    <property type="match status" value="1"/>
</dbReference>
<dbReference type="Pfam" id="PF07690">
    <property type="entry name" value="MFS_1"/>
    <property type="match status" value="1"/>
</dbReference>
<evidence type="ECO:0000256" key="2">
    <source>
        <dbReference type="ARBA" id="ARBA00022692"/>
    </source>
</evidence>
<gene>
    <name evidence="7" type="ORF">ACFSDX_24335</name>
</gene>
<accession>A0ABW4R115</accession>
<dbReference type="InterPro" id="IPR036259">
    <property type="entry name" value="MFS_trans_sf"/>
</dbReference>
<feature type="transmembrane region" description="Helical" evidence="5">
    <location>
        <begin position="242"/>
        <end position="262"/>
    </location>
</feature>
<dbReference type="PROSITE" id="PS50850">
    <property type="entry name" value="MFS"/>
    <property type="match status" value="1"/>
</dbReference>
<dbReference type="Gene3D" id="1.20.1250.20">
    <property type="entry name" value="MFS general substrate transporter like domains"/>
    <property type="match status" value="2"/>
</dbReference>
<feature type="transmembrane region" description="Helical" evidence="5">
    <location>
        <begin position="53"/>
        <end position="75"/>
    </location>
</feature>
<keyword evidence="3 5" id="KW-1133">Transmembrane helix</keyword>
<evidence type="ECO:0000256" key="3">
    <source>
        <dbReference type="ARBA" id="ARBA00022989"/>
    </source>
</evidence>
<keyword evidence="2 5" id="KW-0812">Transmembrane</keyword>